<dbReference type="RefSeq" id="WP_153351331.1">
    <property type="nucleotide sequence ID" value="NZ_JBQDLT010000014.1"/>
</dbReference>
<evidence type="ECO:0000313" key="1">
    <source>
        <dbReference type="EMBL" id="MQU32166.1"/>
    </source>
</evidence>
<keyword evidence="2" id="KW-1185">Reference proteome</keyword>
<dbReference type="Proteomes" id="UP000470186">
    <property type="component" value="Unassembled WGS sequence"/>
</dbReference>
<name>A0A7X2CIM8_9PSED</name>
<sequence>MANSGWSTPPTAFVEQIDQDMETKVRTIALAMLIEVIERSPVGNPDLWKANIDFRAKNVALADAYDANVDARNAENTGKKKFKKLTKAERAQNYFVNDLAAGKGYVGGRFRGSHIVSIGSEDFTVTTEIDRSGSITMGKGQAALEGIKPYTQVFIQTNLPYAERLENGHSTQAPDGVYELAFISVSEVFR</sequence>
<dbReference type="AlphaFoldDB" id="A0A7X2CIM8"/>
<accession>A0A7X2CIM8</accession>
<comment type="caution">
    <text evidence="1">The sequence shown here is derived from an EMBL/GenBank/DDBJ whole genome shotgun (WGS) entry which is preliminary data.</text>
</comment>
<evidence type="ECO:0000313" key="2">
    <source>
        <dbReference type="Proteomes" id="UP000470186"/>
    </source>
</evidence>
<reference evidence="1 2" key="1">
    <citation type="submission" date="2019-10" db="EMBL/GenBank/DDBJ databases">
        <title>Evaluation of single-gene subtyping targets for Pseudomonas.</title>
        <authorList>
            <person name="Reichler S.J."/>
            <person name="Orsi R.H."/>
            <person name="Wiedmann M."/>
            <person name="Martin N.H."/>
            <person name="Murphy S.I."/>
        </authorList>
    </citation>
    <scope>NUCLEOTIDE SEQUENCE [LARGE SCALE GENOMIC DNA]</scope>
    <source>
        <strain evidence="1 2">FSL R10-2107</strain>
    </source>
</reference>
<protein>
    <submittedName>
        <fullName evidence="1">Uncharacterized protein</fullName>
    </submittedName>
</protein>
<dbReference type="EMBL" id="WIVX01000050">
    <property type="protein sequence ID" value="MQU32166.1"/>
    <property type="molecule type" value="Genomic_DNA"/>
</dbReference>
<proteinExistence type="predicted"/>
<organism evidence="1 2">
    <name type="scientific">Pseudomonas helleri</name>
    <dbReference type="NCBI Taxonomy" id="1608996"/>
    <lineage>
        <taxon>Bacteria</taxon>
        <taxon>Pseudomonadati</taxon>
        <taxon>Pseudomonadota</taxon>
        <taxon>Gammaproteobacteria</taxon>
        <taxon>Pseudomonadales</taxon>
        <taxon>Pseudomonadaceae</taxon>
        <taxon>Pseudomonas</taxon>
    </lineage>
</organism>
<gene>
    <name evidence="1" type="ORF">GHO30_12305</name>
</gene>